<protein>
    <recommendedName>
        <fullName evidence="2">HMA domain-containing protein</fullName>
    </recommendedName>
</protein>
<dbReference type="Proteomes" id="UP000062833">
    <property type="component" value="Chromosome"/>
</dbReference>
<dbReference type="InterPro" id="IPR006121">
    <property type="entry name" value="HMA_dom"/>
</dbReference>
<evidence type="ECO:0000259" key="2">
    <source>
        <dbReference type="PROSITE" id="PS50846"/>
    </source>
</evidence>
<keyword evidence="4" id="KW-1185">Reference proteome</keyword>
<dbReference type="AlphaFoldDB" id="A0A0M3UG24"/>
<dbReference type="Gene3D" id="3.30.70.100">
    <property type="match status" value="1"/>
</dbReference>
<dbReference type="OrthoDB" id="9813965at2"/>
<dbReference type="PATRIC" id="fig|656366.3.peg.1827"/>
<dbReference type="PROSITE" id="PS01047">
    <property type="entry name" value="HMA_1"/>
    <property type="match status" value="1"/>
</dbReference>
<dbReference type="InterPro" id="IPR017969">
    <property type="entry name" value="Heavy-metal-associated_CS"/>
</dbReference>
<dbReference type="PROSITE" id="PS50846">
    <property type="entry name" value="HMA_2"/>
    <property type="match status" value="1"/>
</dbReference>
<dbReference type="SUPFAM" id="SSF55008">
    <property type="entry name" value="HMA, heavy metal-associated domain"/>
    <property type="match status" value="1"/>
</dbReference>
<dbReference type="RefSeq" id="WP_082357863.1">
    <property type="nucleotide sequence ID" value="NZ_CP012677.1"/>
</dbReference>
<gene>
    <name evidence="3" type="ORF">AOC05_08475</name>
</gene>
<dbReference type="Pfam" id="PF00403">
    <property type="entry name" value="HMA"/>
    <property type="match status" value="1"/>
</dbReference>
<keyword evidence="1" id="KW-0479">Metal-binding</keyword>
<evidence type="ECO:0000313" key="4">
    <source>
        <dbReference type="Proteomes" id="UP000062833"/>
    </source>
</evidence>
<reference evidence="4" key="1">
    <citation type="submission" date="2015-09" db="EMBL/GenBank/DDBJ databases">
        <title>Complete genome of Arthrobacter alpinus strain R3.8.</title>
        <authorList>
            <person name="See-Too W.S."/>
            <person name="Chan K.G."/>
        </authorList>
    </citation>
    <scope>NUCLEOTIDE SEQUENCE [LARGE SCALE GENOMIC DNA]</scope>
    <source>
        <strain evidence="4">R3.8</strain>
    </source>
</reference>
<name>A0A0M3UG24_9MICC</name>
<evidence type="ECO:0000313" key="3">
    <source>
        <dbReference type="EMBL" id="ALE92345.1"/>
    </source>
</evidence>
<dbReference type="EMBL" id="CP012677">
    <property type="protein sequence ID" value="ALE92345.1"/>
    <property type="molecule type" value="Genomic_DNA"/>
</dbReference>
<dbReference type="InterPro" id="IPR036163">
    <property type="entry name" value="HMA_dom_sf"/>
</dbReference>
<evidence type="ECO:0000256" key="1">
    <source>
        <dbReference type="ARBA" id="ARBA00022723"/>
    </source>
</evidence>
<dbReference type="CDD" id="cd00371">
    <property type="entry name" value="HMA"/>
    <property type="match status" value="1"/>
</dbReference>
<dbReference type="GO" id="GO:0046872">
    <property type="term" value="F:metal ion binding"/>
    <property type="evidence" value="ECO:0007669"/>
    <property type="project" value="UniProtKB-KW"/>
</dbReference>
<sequence length="109" mass="11042">MCGTNIRNDLNLTPATDTGCKCCSPDPTAVVSAPAVTVEAARTRYALEGLTCRHCVETLEAAVSAVPEVDSAIVELVAGGISTLSGIGGASRESVRAAVESAGYSLTRS</sequence>
<dbReference type="KEGG" id="aaq:AOC05_08475"/>
<accession>A0A0M3UG24</accession>
<organism evidence="3 4">
    <name type="scientific">Arthrobacter alpinus</name>
    <dbReference type="NCBI Taxonomy" id="656366"/>
    <lineage>
        <taxon>Bacteria</taxon>
        <taxon>Bacillati</taxon>
        <taxon>Actinomycetota</taxon>
        <taxon>Actinomycetes</taxon>
        <taxon>Micrococcales</taxon>
        <taxon>Micrococcaceae</taxon>
        <taxon>Arthrobacter</taxon>
    </lineage>
</organism>
<feature type="domain" description="HMA" evidence="2">
    <location>
        <begin position="41"/>
        <end position="107"/>
    </location>
</feature>
<proteinExistence type="predicted"/>